<dbReference type="InterPro" id="IPR027410">
    <property type="entry name" value="TCP-1-like_intermed_sf"/>
</dbReference>
<protein>
    <submittedName>
        <fullName evidence="3">Uncharacterized protein</fullName>
    </submittedName>
</protein>
<dbReference type="SUPFAM" id="SSF54849">
    <property type="entry name" value="GroEL-intermediate domain like"/>
    <property type="match status" value="1"/>
</dbReference>
<keyword evidence="2" id="KW-0143">Chaperone</keyword>
<dbReference type="Proteomes" id="UP001358586">
    <property type="component" value="Chromosome 5"/>
</dbReference>
<reference evidence="3 4" key="1">
    <citation type="submission" date="2023-03" db="EMBL/GenBank/DDBJ databases">
        <title>WGS of Gossypium arboreum.</title>
        <authorList>
            <person name="Yu D."/>
        </authorList>
    </citation>
    <scope>NUCLEOTIDE SEQUENCE [LARGE SCALE GENOMIC DNA]</scope>
    <source>
        <tissue evidence="3">Leaf</tissue>
    </source>
</reference>
<dbReference type="InterPro" id="IPR001844">
    <property type="entry name" value="Cpn60/GroEL"/>
</dbReference>
<dbReference type="Gene3D" id="3.30.260.10">
    <property type="entry name" value="TCP-1-like chaperonin intermediate domain"/>
    <property type="match status" value="1"/>
</dbReference>
<evidence type="ECO:0000256" key="1">
    <source>
        <dbReference type="ARBA" id="ARBA00006607"/>
    </source>
</evidence>
<evidence type="ECO:0000313" key="3">
    <source>
        <dbReference type="EMBL" id="KAK5833871.1"/>
    </source>
</evidence>
<evidence type="ECO:0000256" key="2">
    <source>
        <dbReference type="ARBA" id="ARBA00023186"/>
    </source>
</evidence>
<keyword evidence="4" id="KW-1185">Reference proteome</keyword>
<dbReference type="PANTHER" id="PTHR45633">
    <property type="entry name" value="60 KDA HEAT SHOCK PROTEIN, MITOCHONDRIAL"/>
    <property type="match status" value="1"/>
</dbReference>
<comment type="similarity">
    <text evidence="1">Belongs to the chaperonin (HSP60) family.</text>
</comment>
<proteinExistence type="inferred from homology"/>
<sequence>MRTSVRKEEVTAKLLEFLESPHATTDVLLADKEQAAEQDYEKEKLNERIACAVKLLLRLDAENPDSHHCLGFSKSQSFGSSGQVEGIVALTARRSGLHPGTRYLARGINSCFSTAIVIQVVEADANLVLTTRGIENTTRALVSELNAISKEVEDSELADVAAVSPGKNNEIGNMIAESMSKVGRKGVITFEAGNRNEVSNLHRSNDEPV</sequence>
<evidence type="ECO:0000313" key="4">
    <source>
        <dbReference type="Proteomes" id="UP001358586"/>
    </source>
</evidence>
<accession>A0ABR0Q499</accession>
<comment type="caution">
    <text evidence="3">The sequence shown here is derived from an EMBL/GenBank/DDBJ whole genome shotgun (WGS) entry which is preliminary data.</text>
</comment>
<organism evidence="3 4">
    <name type="scientific">Gossypium arboreum</name>
    <name type="common">Tree cotton</name>
    <name type="synonym">Gossypium nanking</name>
    <dbReference type="NCBI Taxonomy" id="29729"/>
    <lineage>
        <taxon>Eukaryota</taxon>
        <taxon>Viridiplantae</taxon>
        <taxon>Streptophyta</taxon>
        <taxon>Embryophyta</taxon>
        <taxon>Tracheophyta</taxon>
        <taxon>Spermatophyta</taxon>
        <taxon>Magnoliopsida</taxon>
        <taxon>eudicotyledons</taxon>
        <taxon>Gunneridae</taxon>
        <taxon>Pentapetalae</taxon>
        <taxon>rosids</taxon>
        <taxon>malvids</taxon>
        <taxon>Malvales</taxon>
        <taxon>Malvaceae</taxon>
        <taxon>Malvoideae</taxon>
        <taxon>Gossypium</taxon>
    </lineage>
</organism>
<dbReference type="EMBL" id="JARKNE010000005">
    <property type="protein sequence ID" value="KAK5833871.1"/>
    <property type="molecule type" value="Genomic_DNA"/>
</dbReference>
<gene>
    <name evidence="3" type="ORF">PVK06_017737</name>
</gene>
<name>A0ABR0Q499_GOSAR</name>